<organism evidence="1">
    <name type="scientific">Arion vulgaris</name>
    <dbReference type="NCBI Taxonomy" id="1028688"/>
    <lineage>
        <taxon>Eukaryota</taxon>
        <taxon>Metazoa</taxon>
        <taxon>Spiralia</taxon>
        <taxon>Lophotrochozoa</taxon>
        <taxon>Mollusca</taxon>
        <taxon>Gastropoda</taxon>
        <taxon>Heterobranchia</taxon>
        <taxon>Euthyneura</taxon>
        <taxon>Panpulmonata</taxon>
        <taxon>Eupulmonata</taxon>
        <taxon>Stylommatophora</taxon>
        <taxon>Helicina</taxon>
        <taxon>Arionoidea</taxon>
        <taxon>Arionidae</taxon>
        <taxon>Arion</taxon>
    </lineage>
</organism>
<gene>
    <name evidence="1" type="primary">ORF220838</name>
</gene>
<protein>
    <submittedName>
        <fullName evidence="1">Uncharacterized protein</fullName>
    </submittedName>
</protein>
<name>A0A0B7C229_9EUPU</name>
<proteinExistence type="predicted"/>
<feature type="non-terminal residue" evidence="1">
    <location>
        <position position="69"/>
    </location>
</feature>
<dbReference type="AlphaFoldDB" id="A0A0B7C229"/>
<reference evidence="1" key="1">
    <citation type="submission" date="2014-12" db="EMBL/GenBank/DDBJ databases">
        <title>Insight into the proteome of Arion vulgaris.</title>
        <authorList>
            <person name="Aradska J."/>
            <person name="Bulat T."/>
            <person name="Smidak R."/>
            <person name="Sarate P."/>
            <person name="Gangsoo J."/>
            <person name="Sialana F."/>
            <person name="Bilban M."/>
            <person name="Lubec G."/>
        </authorList>
    </citation>
    <scope>NUCLEOTIDE SEQUENCE</scope>
    <source>
        <tissue evidence="1">Skin</tissue>
    </source>
</reference>
<sequence>MDTRLLTCLSDLACRLRCRRQNIHPTSTNSIAITTAAKDPVIAALHDVEQTSLSSMLFSNLSSLSVLLG</sequence>
<evidence type="ECO:0000313" key="1">
    <source>
        <dbReference type="EMBL" id="CEK99257.1"/>
    </source>
</evidence>
<dbReference type="EMBL" id="HACG01052386">
    <property type="protein sequence ID" value="CEK99257.1"/>
    <property type="molecule type" value="Transcribed_RNA"/>
</dbReference>
<accession>A0A0B7C229</accession>